<dbReference type="RefSeq" id="WP_013328768.1">
    <property type="nucleotide sequence ID" value="NC_014507.1"/>
</dbReference>
<evidence type="ECO:0000313" key="2">
    <source>
        <dbReference type="Proteomes" id="UP000006565"/>
    </source>
</evidence>
<protein>
    <submittedName>
        <fullName evidence="1">Uncharacterized protein</fullName>
    </submittedName>
</protein>
<organism evidence="1 2">
    <name type="scientific">Methanolacinia petrolearia (strain DSM 11571 / OCM 486 / SEBR 4847)</name>
    <name type="common">Methanoplanus petrolearius</name>
    <dbReference type="NCBI Taxonomy" id="679926"/>
    <lineage>
        <taxon>Archaea</taxon>
        <taxon>Methanobacteriati</taxon>
        <taxon>Methanobacteriota</taxon>
        <taxon>Stenosarchaea group</taxon>
        <taxon>Methanomicrobia</taxon>
        <taxon>Methanomicrobiales</taxon>
        <taxon>Methanomicrobiaceae</taxon>
        <taxon>Methanolacinia</taxon>
    </lineage>
</organism>
<proteinExistence type="predicted"/>
<dbReference type="EMBL" id="CP002117">
    <property type="protein sequence ID" value="ADN35590.1"/>
    <property type="molecule type" value="Genomic_DNA"/>
</dbReference>
<name>E1RJ72_METP4</name>
<accession>E1RJ72</accession>
<evidence type="ECO:0000313" key="1">
    <source>
        <dbReference type="EMBL" id="ADN35590.1"/>
    </source>
</evidence>
<reference evidence="1 2" key="1">
    <citation type="journal article" date="2010" name="Stand. Genomic Sci.">
        <title>Complete genome sequence of Methanoplanus petrolearius type strain (SEBR 4847).</title>
        <authorList>
            <person name="Brambilla E."/>
            <person name="Djao O.D."/>
            <person name="Daligault H."/>
            <person name="Lapidus A."/>
            <person name="Lucas S."/>
            <person name="Hammon N."/>
            <person name="Nolan M."/>
            <person name="Tice H."/>
            <person name="Cheng J.F."/>
            <person name="Han C."/>
            <person name="Tapia R."/>
            <person name="Goodwin L."/>
            <person name="Pitluck S."/>
            <person name="Liolios K."/>
            <person name="Ivanova N."/>
            <person name="Mavromatis K."/>
            <person name="Mikhailova N."/>
            <person name="Pati A."/>
            <person name="Chen A."/>
            <person name="Palaniappan K."/>
            <person name="Land M."/>
            <person name="Hauser L."/>
            <person name="Chang Y.J."/>
            <person name="Jeffries C.D."/>
            <person name="Rohde M."/>
            <person name="Spring S."/>
            <person name="Sikorski J."/>
            <person name="Goker M."/>
            <person name="Woyke T."/>
            <person name="Bristow J."/>
            <person name="Eisen J.A."/>
            <person name="Markowitz V."/>
            <person name="Hugenholtz P."/>
            <person name="Kyrpides N.C."/>
            <person name="Klenk H.P."/>
        </authorList>
    </citation>
    <scope>NUCLEOTIDE SEQUENCE [LARGE SCALE GENOMIC DNA]</scope>
    <source>
        <strain evidence="2">DSM 11571 / OCM 486 / SEBR 4847</strain>
    </source>
</reference>
<keyword evidence="2" id="KW-1185">Reference proteome</keyword>
<dbReference type="HOGENOM" id="CLU_2271072_0_0_2"/>
<dbReference type="GeneID" id="9743273"/>
<sequence length="102" mass="10499" precursor="true">MKRKIVLIAGLVLLAVALVAMPASAGYNQGGNTGGCHGAHAYSQDCAQYSYVNGQCTGNSCQIAENYCFRNSGEYCLNNSTCTLNGTGYGSGNANSGNCPCI</sequence>
<dbReference type="Proteomes" id="UP000006565">
    <property type="component" value="Chromosome"/>
</dbReference>
<gene>
    <name evidence="1" type="ordered locus">Mpet_0817</name>
</gene>
<dbReference type="OrthoDB" id="378553at2157"/>
<dbReference type="AlphaFoldDB" id="E1RJ72"/>
<dbReference type="KEGG" id="mpi:Mpet_0817"/>